<evidence type="ECO:0000256" key="1">
    <source>
        <dbReference type="SAM" id="SignalP"/>
    </source>
</evidence>
<feature type="chain" id="PRO_5016868197" description="Transporter" evidence="1">
    <location>
        <begin position="21"/>
        <end position="268"/>
    </location>
</feature>
<keyword evidence="3" id="KW-1185">Reference proteome</keyword>
<gene>
    <name evidence="2" type="ORF">AHMF7616_00273</name>
</gene>
<protein>
    <recommendedName>
        <fullName evidence="4">Transporter</fullName>
    </recommendedName>
</protein>
<accession>A0A369Q9X2</accession>
<dbReference type="InterPro" id="IPR025737">
    <property type="entry name" value="FApF"/>
</dbReference>
<evidence type="ECO:0000313" key="2">
    <source>
        <dbReference type="EMBL" id="RDC61693.1"/>
    </source>
</evidence>
<keyword evidence="1" id="KW-0732">Signal</keyword>
<dbReference type="AlphaFoldDB" id="A0A369Q9X2"/>
<organism evidence="2 3">
    <name type="scientific">Adhaeribacter pallidiroseus</name>
    <dbReference type="NCBI Taxonomy" id="2072847"/>
    <lineage>
        <taxon>Bacteria</taxon>
        <taxon>Pseudomonadati</taxon>
        <taxon>Bacteroidota</taxon>
        <taxon>Cytophagia</taxon>
        <taxon>Cytophagales</taxon>
        <taxon>Hymenobacteraceae</taxon>
        <taxon>Adhaeribacter</taxon>
    </lineage>
</organism>
<dbReference type="OrthoDB" id="1014491at2"/>
<dbReference type="RefSeq" id="WP_115371257.1">
    <property type="nucleotide sequence ID" value="NZ_QASA01000001.1"/>
</dbReference>
<dbReference type="EMBL" id="QASA01000001">
    <property type="protein sequence ID" value="RDC61693.1"/>
    <property type="molecule type" value="Genomic_DNA"/>
</dbReference>
<dbReference type="Pfam" id="PF13557">
    <property type="entry name" value="Phenol_MetA_deg"/>
    <property type="match status" value="1"/>
</dbReference>
<comment type="caution">
    <text evidence="2">The sequence shown here is derived from an EMBL/GenBank/DDBJ whole genome shotgun (WGS) entry which is preliminary data.</text>
</comment>
<dbReference type="Proteomes" id="UP000253919">
    <property type="component" value="Unassembled WGS sequence"/>
</dbReference>
<evidence type="ECO:0008006" key="4">
    <source>
        <dbReference type="Google" id="ProtNLM"/>
    </source>
</evidence>
<feature type="signal peptide" evidence="1">
    <location>
        <begin position="1"/>
        <end position="20"/>
    </location>
</feature>
<reference evidence="2 3" key="1">
    <citation type="submission" date="2018-04" db="EMBL/GenBank/DDBJ databases">
        <title>Adhaeribacter sp. HMF7616 genome sequencing and assembly.</title>
        <authorList>
            <person name="Kang H."/>
            <person name="Kang J."/>
            <person name="Cha I."/>
            <person name="Kim H."/>
            <person name="Joh K."/>
        </authorList>
    </citation>
    <scope>NUCLEOTIDE SEQUENCE [LARGE SCALE GENOMIC DNA]</scope>
    <source>
        <strain evidence="2 3">HMF7616</strain>
    </source>
</reference>
<name>A0A369Q9X2_9BACT</name>
<sequence length="268" mass="29806">MKYTLLVTSLFCLISQAAVAQSSTEPPELDSDRPNFTQAATVIPQRTLQLETGLGYEKEKSDNEQTRNYLYPTTLIRVGILKKAELRINFDFEQENQTLTSKPGATISEAKERGFDNVQIGTKIALVEAKGVIPDIGVLASLSLPVGLKEYRPPHAAPSIQMLFNSHFSDKVELQYNFGYRKHKEETDYLVQLLYSASAIVHLTENLQGFAEFQAFKTHQQAAENSIAGGFMFKLVPNLQFDILGGVGVSEKAPDYYTAAGVTWRVPH</sequence>
<evidence type="ECO:0000313" key="3">
    <source>
        <dbReference type="Proteomes" id="UP000253919"/>
    </source>
</evidence>
<proteinExistence type="predicted"/>